<comment type="caution">
    <text evidence="2">The sequence shown here is derived from an EMBL/GenBank/DDBJ whole genome shotgun (WGS) entry which is preliminary data.</text>
</comment>
<dbReference type="Gramene" id="OE9A066475T1">
    <property type="protein sequence ID" value="OE9A066475C1"/>
    <property type="gene ID" value="OE9A066475"/>
</dbReference>
<gene>
    <name evidence="2" type="ORF">OLEA9_A066475</name>
</gene>
<dbReference type="AlphaFoldDB" id="A0A8S0RCX2"/>
<keyword evidence="3" id="KW-1185">Reference proteome</keyword>
<dbReference type="Proteomes" id="UP000594638">
    <property type="component" value="Unassembled WGS sequence"/>
</dbReference>
<proteinExistence type="predicted"/>
<sequence>MVKAESLILLTWLMKEEVSIQSILVVTQGEKDDAVFDDSHEAGGGGKNHVEDNRCGKQVVDPSYVKSLENGLEFDWYEPYYIDDKKELKELQDVSLLCGSSTRSKSIEKKEKEKKKGIGQNDHHETLYHPSNPASRKTCYL</sequence>
<feature type="compositionally biased region" description="Basic and acidic residues" evidence="1">
    <location>
        <begin position="105"/>
        <end position="127"/>
    </location>
</feature>
<accession>A0A8S0RCX2</accession>
<dbReference type="OrthoDB" id="5970at2759"/>
<dbReference type="EMBL" id="CACTIH010002551">
    <property type="protein sequence ID" value="CAA2976785.1"/>
    <property type="molecule type" value="Genomic_DNA"/>
</dbReference>
<name>A0A8S0RCX2_OLEEU</name>
<evidence type="ECO:0000256" key="1">
    <source>
        <dbReference type="SAM" id="MobiDB-lite"/>
    </source>
</evidence>
<evidence type="ECO:0000313" key="2">
    <source>
        <dbReference type="EMBL" id="CAA2976785.1"/>
    </source>
</evidence>
<evidence type="ECO:0000313" key="3">
    <source>
        <dbReference type="Proteomes" id="UP000594638"/>
    </source>
</evidence>
<reference evidence="2 3" key="1">
    <citation type="submission" date="2019-12" db="EMBL/GenBank/DDBJ databases">
        <authorList>
            <person name="Alioto T."/>
            <person name="Alioto T."/>
            <person name="Gomez Garrido J."/>
        </authorList>
    </citation>
    <scope>NUCLEOTIDE SEQUENCE [LARGE SCALE GENOMIC DNA]</scope>
</reference>
<feature type="region of interest" description="Disordered" evidence="1">
    <location>
        <begin position="103"/>
        <end position="141"/>
    </location>
</feature>
<protein>
    <submittedName>
        <fullName evidence="2">Uncharacterized protein</fullName>
    </submittedName>
</protein>
<organism evidence="2 3">
    <name type="scientific">Olea europaea subsp. europaea</name>
    <dbReference type="NCBI Taxonomy" id="158383"/>
    <lineage>
        <taxon>Eukaryota</taxon>
        <taxon>Viridiplantae</taxon>
        <taxon>Streptophyta</taxon>
        <taxon>Embryophyta</taxon>
        <taxon>Tracheophyta</taxon>
        <taxon>Spermatophyta</taxon>
        <taxon>Magnoliopsida</taxon>
        <taxon>eudicotyledons</taxon>
        <taxon>Gunneridae</taxon>
        <taxon>Pentapetalae</taxon>
        <taxon>asterids</taxon>
        <taxon>lamiids</taxon>
        <taxon>Lamiales</taxon>
        <taxon>Oleaceae</taxon>
        <taxon>Oleeae</taxon>
        <taxon>Olea</taxon>
    </lineage>
</organism>